<reference evidence="3 4" key="1">
    <citation type="journal article" date="2019" name="Int. J. Syst. Evol. Microbiol.">
        <title>The Global Catalogue of Microorganisms (GCM) 10K type strain sequencing project: providing services to taxonomists for standard genome sequencing and annotation.</title>
        <authorList>
            <consortium name="The Broad Institute Genomics Platform"/>
            <consortium name="The Broad Institute Genome Sequencing Center for Infectious Disease"/>
            <person name="Wu L."/>
            <person name="Ma J."/>
        </authorList>
    </citation>
    <scope>NUCLEOTIDE SEQUENCE [LARGE SCALE GENOMIC DNA]</scope>
    <source>
        <strain evidence="3 4">RDMS1</strain>
    </source>
</reference>
<proteinExistence type="predicted"/>
<dbReference type="InterPro" id="IPR057527">
    <property type="entry name" value="HVO_A0261-like_N"/>
</dbReference>
<protein>
    <submittedName>
        <fullName evidence="3">Helix-turn-helix transcriptional regulator</fullName>
    </submittedName>
</protein>
<dbReference type="InterPro" id="IPR036388">
    <property type="entry name" value="WH-like_DNA-bd_sf"/>
</dbReference>
<keyword evidence="4" id="KW-1185">Reference proteome</keyword>
<accession>A0ABD5YLN8</accession>
<dbReference type="AlphaFoldDB" id="A0ABD5YLN8"/>
<evidence type="ECO:0000259" key="1">
    <source>
        <dbReference type="Pfam" id="PF08350"/>
    </source>
</evidence>
<feature type="domain" description="HVO-A0261-like N-terminal" evidence="2">
    <location>
        <begin position="5"/>
        <end position="86"/>
    </location>
</feature>
<dbReference type="EMBL" id="JBHTAX010000001">
    <property type="protein sequence ID" value="MFC7190123.1"/>
    <property type="molecule type" value="Genomic_DNA"/>
</dbReference>
<dbReference type="SUPFAM" id="SSF46785">
    <property type="entry name" value="Winged helix' DNA-binding domain"/>
    <property type="match status" value="1"/>
</dbReference>
<dbReference type="RefSeq" id="WP_264554578.1">
    <property type="nucleotide sequence ID" value="NZ_CP109979.1"/>
</dbReference>
<dbReference type="GeneID" id="76199703"/>
<organism evidence="3 4">
    <name type="scientific">Halocatena marina</name>
    <dbReference type="NCBI Taxonomy" id="2934937"/>
    <lineage>
        <taxon>Archaea</taxon>
        <taxon>Methanobacteriati</taxon>
        <taxon>Methanobacteriota</taxon>
        <taxon>Stenosarchaea group</taxon>
        <taxon>Halobacteria</taxon>
        <taxon>Halobacteriales</taxon>
        <taxon>Natronomonadaceae</taxon>
        <taxon>Halocatena</taxon>
    </lineage>
</organism>
<dbReference type="Pfam" id="PF25213">
    <property type="entry name" value="HVO_A0261_N"/>
    <property type="match status" value="1"/>
</dbReference>
<evidence type="ECO:0000313" key="3">
    <source>
        <dbReference type="EMBL" id="MFC7190123.1"/>
    </source>
</evidence>
<feature type="domain" description="Methanogenesis regulatory protein FilR1 middle" evidence="1">
    <location>
        <begin position="122"/>
        <end position="250"/>
    </location>
</feature>
<dbReference type="InterPro" id="IPR036390">
    <property type="entry name" value="WH_DNA-bd_sf"/>
</dbReference>
<dbReference type="Proteomes" id="UP001596417">
    <property type="component" value="Unassembled WGS sequence"/>
</dbReference>
<name>A0ABD5YLN8_9EURY</name>
<evidence type="ECO:0000313" key="4">
    <source>
        <dbReference type="Proteomes" id="UP001596417"/>
    </source>
</evidence>
<dbReference type="InterPro" id="IPR013561">
    <property type="entry name" value="FilR1_middle_dom"/>
</dbReference>
<evidence type="ECO:0000259" key="2">
    <source>
        <dbReference type="Pfam" id="PF25213"/>
    </source>
</evidence>
<sequence length="264" mass="29526">MPSREPAQFLADSPDRAVLLAHLHENPGQPSTVAAALSMSHRSVQRNLSRLTTRGWVEKCDGIYQLTTTGTLIAEEHTTYLDSLSRIEAFDDFFNCLPDHELAPDPRLLESATLVTARPENPQAPVHHYVKSVRSLETETIRMLSPVLSRLFHDAHATLAKRGTHTELVLSTTMVEQARELNPMEFDLIVGLGVLDLYRHPEPVPIGLTLGEQRVLVGAYDEHGQMRSCIDSSKNALFAWAVELFERYQNNATPVTPTRKPPFT</sequence>
<comment type="caution">
    <text evidence="3">The sequence shown here is derived from an EMBL/GenBank/DDBJ whole genome shotgun (WGS) entry which is preliminary data.</text>
</comment>
<dbReference type="Pfam" id="PF08350">
    <property type="entry name" value="FilR1_middle"/>
    <property type="match status" value="1"/>
</dbReference>
<dbReference type="Gene3D" id="1.10.10.10">
    <property type="entry name" value="Winged helix-like DNA-binding domain superfamily/Winged helix DNA-binding domain"/>
    <property type="match status" value="1"/>
</dbReference>
<gene>
    <name evidence="3" type="ORF">ACFQL7_09840</name>
</gene>